<sequence>MLGLQAHHQSAGFSTVRRQHCIRAKALVAQITLATTIFAPVKTD</sequence>
<proteinExistence type="predicted"/>
<dbReference type="STRING" id="585530.HMPREF0183_0427"/>
<name>D4YKG7_9MICO</name>
<organism evidence="1 2">
    <name type="scientific">Brevibacterium mcbrellneri ATCC 49030</name>
    <dbReference type="NCBI Taxonomy" id="585530"/>
    <lineage>
        <taxon>Bacteria</taxon>
        <taxon>Bacillati</taxon>
        <taxon>Actinomycetota</taxon>
        <taxon>Actinomycetes</taxon>
        <taxon>Micrococcales</taxon>
        <taxon>Brevibacteriaceae</taxon>
        <taxon>Brevibacterium</taxon>
    </lineage>
</organism>
<accession>D4YKG7</accession>
<gene>
    <name evidence="1" type="ORF">HMPREF0183_0427</name>
</gene>
<reference evidence="1 2" key="1">
    <citation type="submission" date="2010-04" db="EMBL/GenBank/DDBJ databases">
        <authorList>
            <person name="Qin X."/>
            <person name="Bachman B."/>
            <person name="Battles P."/>
            <person name="Bell A."/>
            <person name="Bess C."/>
            <person name="Bickham C."/>
            <person name="Chaboub L."/>
            <person name="Chen D."/>
            <person name="Coyle M."/>
            <person name="Deiros D.R."/>
            <person name="Dinh H."/>
            <person name="Forbes L."/>
            <person name="Fowler G."/>
            <person name="Francisco L."/>
            <person name="Fu Q."/>
            <person name="Gubbala S."/>
            <person name="Hale W."/>
            <person name="Han Y."/>
            <person name="Hemphill L."/>
            <person name="Highlander S.K."/>
            <person name="Hirani K."/>
            <person name="Hogues M."/>
            <person name="Jackson L."/>
            <person name="Jakkamsetti A."/>
            <person name="Javaid M."/>
            <person name="Jiang H."/>
            <person name="Korchina V."/>
            <person name="Kovar C."/>
            <person name="Lara F."/>
            <person name="Lee S."/>
            <person name="Mata R."/>
            <person name="Mathew T."/>
            <person name="Moen C."/>
            <person name="Morales K."/>
            <person name="Munidasa M."/>
            <person name="Nazareth L."/>
            <person name="Ngo R."/>
            <person name="Nguyen L."/>
            <person name="Okwuonu G."/>
            <person name="Ongeri F."/>
            <person name="Patil S."/>
            <person name="Petrosino J."/>
            <person name="Pham C."/>
            <person name="Pham P."/>
            <person name="Pu L.-L."/>
            <person name="Puazo M."/>
            <person name="Raj R."/>
            <person name="Reid J."/>
            <person name="Rouhana J."/>
            <person name="Saada N."/>
            <person name="Shang Y."/>
            <person name="Simmons D."/>
            <person name="Thornton R."/>
            <person name="Warren J."/>
            <person name="Weissenberger G."/>
            <person name="Zhang J."/>
            <person name="Zhang L."/>
            <person name="Zhou C."/>
            <person name="Zhu D."/>
            <person name="Muzny D."/>
            <person name="Worley K."/>
            <person name="Gibbs R."/>
        </authorList>
    </citation>
    <scope>NUCLEOTIDE SEQUENCE [LARGE SCALE GENOMIC DNA]</scope>
    <source>
        <strain evidence="1 2">ATCC 49030</strain>
    </source>
</reference>
<dbReference type="EMBL" id="ADNU01000015">
    <property type="protein sequence ID" value="EFG48305.1"/>
    <property type="molecule type" value="Genomic_DNA"/>
</dbReference>
<evidence type="ECO:0000313" key="1">
    <source>
        <dbReference type="EMBL" id="EFG48305.1"/>
    </source>
</evidence>
<comment type="caution">
    <text evidence="1">The sequence shown here is derived from an EMBL/GenBank/DDBJ whole genome shotgun (WGS) entry which is preliminary data.</text>
</comment>
<dbReference type="Proteomes" id="UP000005714">
    <property type="component" value="Unassembled WGS sequence"/>
</dbReference>
<keyword evidence="2" id="KW-1185">Reference proteome</keyword>
<dbReference type="AlphaFoldDB" id="D4YKG7"/>
<protein>
    <submittedName>
        <fullName evidence="1">Uncharacterized protein</fullName>
    </submittedName>
</protein>
<evidence type="ECO:0000313" key="2">
    <source>
        <dbReference type="Proteomes" id="UP000005714"/>
    </source>
</evidence>